<dbReference type="RefSeq" id="WP_036525959.1">
    <property type="nucleotide sequence ID" value="NZ_JFYZ01000011.1"/>
</dbReference>
<dbReference type="EC" id="2.7.10.2" evidence="2"/>
<dbReference type="PATRIC" id="fig|158500.4.peg.2426"/>
<dbReference type="EMBL" id="JFYZ01000011">
    <property type="protein sequence ID" value="EZP81722.1"/>
    <property type="molecule type" value="Genomic_DNA"/>
</dbReference>
<gene>
    <name evidence="10" type="ORF">BV97_02380</name>
</gene>
<dbReference type="InterPro" id="IPR050445">
    <property type="entry name" value="Bact_polysacc_biosynth/exp"/>
</dbReference>
<keyword evidence="3" id="KW-0808">Transferase</keyword>
<evidence type="ECO:0000259" key="9">
    <source>
        <dbReference type="Pfam" id="PF13614"/>
    </source>
</evidence>
<name>A0A031JZD3_9SPHN</name>
<dbReference type="SUPFAM" id="SSF52540">
    <property type="entry name" value="P-loop containing nucleoside triphosphate hydrolases"/>
    <property type="match status" value="1"/>
</dbReference>
<reference evidence="10 11" key="1">
    <citation type="submission" date="2014-03" db="EMBL/GenBank/DDBJ databases">
        <title>Whole genome sequence of Novosphingobium resinovorum KF1.</title>
        <authorList>
            <person name="Gan H.M."/>
            <person name="Gan H.Y."/>
            <person name="Chew T.H."/>
            <person name="Savka M.A."/>
        </authorList>
    </citation>
    <scope>NUCLEOTIDE SEQUENCE [LARGE SCALE GENOMIC DNA]</scope>
    <source>
        <strain evidence="10 11">KF1</strain>
    </source>
</reference>
<evidence type="ECO:0000313" key="10">
    <source>
        <dbReference type="EMBL" id="EZP81722.1"/>
    </source>
</evidence>
<dbReference type="Gene3D" id="3.40.50.300">
    <property type="entry name" value="P-loop containing nucleotide triphosphate hydrolases"/>
    <property type="match status" value="1"/>
</dbReference>
<dbReference type="AlphaFoldDB" id="A0A031JZD3"/>
<keyword evidence="6" id="KW-0067">ATP-binding</keyword>
<keyword evidence="4" id="KW-0547">Nucleotide-binding</keyword>
<proteinExistence type="inferred from homology"/>
<dbReference type="eggNOG" id="COG0489">
    <property type="taxonomic scope" value="Bacteria"/>
</dbReference>
<evidence type="ECO:0000256" key="5">
    <source>
        <dbReference type="ARBA" id="ARBA00022777"/>
    </source>
</evidence>
<accession>A0A031JZD3</accession>
<dbReference type="InterPro" id="IPR005702">
    <property type="entry name" value="Wzc-like_C"/>
</dbReference>
<keyword evidence="5" id="KW-0418">Kinase</keyword>
<dbReference type="CDD" id="cd05387">
    <property type="entry name" value="BY-kinase"/>
    <property type="match status" value="1"/>
</dbReference>
<dbReference type="Proteomes" id="UP000024329">
    <property type="component" value="Unassembled WGS sequence"/>
</dbReference>
<dbReference type="GO" id="GO:0004713">
    <property type="term" value="F:protein tyrosine kinase activity"/>
    <property type="evidence" value="ECO:0007669"/>
    <property type="project" value="TreeGrafter"/>
</dbReference>
<sequence>MNQPIVLAPPPGVIVPPVRPGAAETPDRIDPGILIAFLRRRWPIMLGMLLASLASGFALTATRTPTYLATAEITLDPKVEPIAPLTDEDRLAAQGGMGETWIDTQVEVITSSDNVAAVVDRLALPRRFARDDRTAAQARQAAIDYVAGGVSAFRSGATYTLSVSFESEDAQEAARIANAFAAQYTEGGVTEKEAADTRALREIGARMAKASTQASADAAVLSHYRLAHDLPSTSDRSLTEQEISAYNQEVTSARAQAAEDAARLATARQQLGSGSSGEDVGESLGSPVIASLRQQQSAYAAEIASLSSKYGPRHPDLQRARSRLASVDAQIAEEIGRVVSNLSAKAAVSQRRLGSLSGSLRASEGALRRDNVAMVDLQDLEQRAQASRQLYESYLGRYKELAARIGIRQPQARVLHPAQPSDRPARPDILLNMVLAGAIGLGLGLACAIAAELMFSGFTTGEEIERRLGLRYLCSIPELGSVASRKARGDPVDAVVEQPRSAFAEAFRNLRASIAFAVESPRIIAVTSALPAEGKTTVALCLARSMAGASDAILLIDCDVRRRGVSRWIGGTREIGLLEVLRGDARLEDAIVIDPRTGLSILPLSAAREEDHALLTGPAMDALLAAAGQGFDAVIMDTAPVLPMADARLLLGKADAAVIAARWRRTPEAAIRSLLRLLPEGAVGLAGAILTRVDVRKQAAFGLDENAFYKAYKDYYA</sequence>
<evidence type="ECO:0000313" key="11">
    <source>
        <dbReference type="Proteomes" id="UP000024329"/>
    </source>
</evidence>
<evidence type="ECO:0000256" key="6">
    <source>
        <dbReference type="ARBA" id="ARBA00022840"/>
    </source>
</evidence>
<dbReference type="eggNOG" id="COG3206">
    <property type="taxonomic scope" value="Bacteria"/>
</dbReference>
<evidence type="ECO:0000256" key="8">
    <source>
        <dbReference type="ARBA" id="ARBA00051245"/>
    </source>
</evidence>
<comment type="similarity">
    <text evidence="1">Belongs to the CpsD/CapB family.</text>
</comment>
<dbReference type="Pfam" id="PF13614">
    <property type="entry name" value="AAA_31"/>
    <property type="match status" value="1"/>
</dbReference>
<evidence type="ECO:0000256" key="1">
    <source>
        <dbReference type="ARBA" id="ARBA00007316"/>
    </source>
</evidence>
<organism evidence="10 11">
    <name type="scientific">Novosphingobium resinovorum</name>
    <dbReference type="NCBI Taxonomy" id="158500"/>
    <lineage>
        <taxon>Bacteria</taxon>
        <taxon>Pseudomonadati</taxon>
        <taxon>Pseudomonadota</taxon>
        <taxon>Alphaproteobacteria</taxon>
        <taxon>Sphingomonadales</taxon>
        <taxon>Sphingomonadaceae</taxon>
        <taxon>Novosphingobium</taxon>
    </lineage>
</organism>
<evidence type="ECO:0000256" key="4">
    <source>
        <dbReference type="ARBA" id="ARBA00022741"/>
    </source>
</evidence>
<dbReference type="InterPro" id="IPR025669">
    <property type="entry name" value="AAA_dom"/>
</dbReference>
<dbReference type="PANTHER" id="PTHR32309">
    <property type="entry name" value="TYROSINE-PROTEIN KINASE"/>
    <property type="match status" value="1"/>
</dbReference>
<evidence type="ECO:0000256" key="2">
    <source>
        <dbReference type="ARBA" id="ARBA00011903"/>
    </source>
</evidence>
<keyword evidence="7" id="KW-0829">Tyrosine-protein kinase</keyword>
<dbReference type="STRING" id="158500.BES08_16215"/>
<comment type="catalytic activity">
    <reaction evidence="8">
        <text>L-tyrosyl-[protein] + ATP = O-phospho-L-tyrosyl-[protein] + ADP + H(+)</text>
        <dbReference type="Rhea" id="RHEA:10596"/>
        <dbReference type="Rhea" id="RHEA-COMP:10136"/>
        <dbReference type="Rhea" id="RHEA-COMP:20101"/>
        <dbReference type="ChEBI" id="CHEBI:15378"/>
        <dbReference type="ChEBI" id="CHEBI:30616"/>
        <dbReference type="ChEBI" id="CHEBI:46858"/>
        <dbReference type="ChEBI" id="CHEBI:61978"/>
        <dbReference type="ChEBI" id="CHEBI:456216"/>
        <dbReference type="EC" id="2.7.10.2"/>
    </reaction>
</comment>
<feature type="domain" description="AAA" evidence="9">
    <location>
        <begin position="522"/>
        <end position="662"/>
    </location>
</feature>
<dbReference type="GO" id="GO:0005886">
    <property type="term" value="C:plasma membrane"/>
    <property type="evidence" value="ECO:0007669"/>
    <property type="project" value="TreeGrafter"/>
</dbReference>
<comment type="caution">
    <text evidence="10">The sequence shown here is derived from an EMBL/GenBank/DDBJ whole genome shotgun (WGS) entry which is preliminary data.</text>
</comment>
<evidence type="ECO:0000256" key="3">
    <source>
        <dbReference type="ARBA" id="ARBA00022679"/>
    </source>
</evidence>
<protein>
    <recommendedName>
        <fullName evidence="2">non-specific protein-tyrosine kinase</fullName>
        <ecNumber evidence="2">2.7.10.2</ecNumber>
    </recommendedName>
</protein>
<dbReference type="InterPro" id="IPR027417">
    <property type="entry name" value="P-loop_NTPase"/>
</dbReference>
<evidence type="ECO:0000256" key="7">
    <source>
        <dbReference type="ARBA" id="ARBA00023137"/>
    </source>
</evidence>
<dbReference type="PANTHER" id="PTHR32309:SF13">
    <property type="entry name" value="FERRIC ENTEROBACTIN TRANSPORT PROTEIN FEPE"/>
    <property type="match status" value="1"/>
</dbReference>